<proteinExistence type="predicted"/>
<name>A0A8H5D7P8_9AGAR</name>
<dbReference type="Proteomes" id="UP000559027">
    <property type="component" value="Unassembled WGS sequence"/>
</dbReference>
<keyword evidence="3" id="KW-1185">Reference proteome</keyword>
<sequence>MITPNVQIRFPDYINLSAAKGAVTLVSITWHALAVFAVKDLLLHTFSVEWMQLYRKSGEMIPGETDAVSRLTAGIIDQTKHALSPTSTLSFRLAFISSLLTMALSGLGPSAITVNPTTVPVHLEDFRVTEVVSDPSLLGDNPDGLATLKYADRIVQSEIFDGFTYGFSLAPSQPDNYLIPWPERSLGEDGLVYTYQSDVVRYGAKCSWKKSSEIPLSDFGSPRSCWPSDPLCVPASHAFESGYVNISSLKCSEIVIRPFAPTGTNNSTMTFLFIGFNSSTINKRSSSDCTVPLLLDGIPTIPVPVANKTQESTSIMISMSGTGTAATSFTPSPTPQTMPDGDKTGGLLFVSGNHDPMVAGVLQCDFHPTVLPALVTLTNGNLSVSKLLPGPRYLVHNVLNSSIPVIFSESLLTATTSMERASLDYPGVTSVARHLFLSGFLSTGPGPGSKLRTPFLDGKMHYTDPGLMDPNIAQEFRSAPTGATVNMTRNILVDSRPFTYSLLFVVIAISILLMILTVLVQDDHFPTFDLKNVAKVADKIHVL</sequence>
<comment type="caution">
    <text evidence="2">The sequence shown here is derived from an EMBL/GenBank/DDBJ whole genome shotgun (WGS) entry which is preliminary data.</text>
</comment>
<feature type="transmembrane region" description="Helical" evidence="1">
    <location>
        <begin position="498"/>
        <end position="520"/>
    </location>
</feature>
<keyword evidence="1" id="KW-0472">Membrane</keyword>
<dbReference type="OrthoDB" id="3028494at2759"/>
<gene>
    <name evidence="2" type="ORF">D9756_005774</name>
</gene>
<evidence type="ECO:0000313" key="2">
    <source>
        <dbReference type="EMBL" id="KAF5355099.1"/>
    </source>
</evidence>
<keyword evidence="1" id="KW-1133">Transmembrane helix</keyword>
<keyword evidence="1" id="KW-0812">Transmembrane</keyword>
<reference evidence="2 3" key="1">
    <citation type="journal article" date="2020" name="ISME J.">
        <title>Uncovering the hidden diversity of litter-decomposition mechanisms in mushroom-forming fungi.</title>
        <authorList>
            <person name="Floudas D."/>
            <person name="Bentzer J."/>
            <person name="Ahren D."/>
            <person name="Johansson T."/>
            <person name="Persson P."/>
            <person name="Tunlid A."/>
        </authorList>
    </citation>
    <scope>NUCLEOTIDE SEQUENCE [LARGE SCALE GENOMIC DNA]</scope>
    <source>
        <strain evidence="2 3">CBS 146.42</strain>
    </source>
</reference>
<protein>
    <submittedName>
        <fullName evidence="2">Uncharacterized protein</fullName>
    </submittedName>
</protein>
<accession>A0A8H5D7P8</accession>
<evidence type="ECO:0000313" key="3">
    <source>
        <dbReference type="Proteomes" id="UP000559027"/>
    </source>
</evidence>
<dbReference type="AlphaFoldDB" id="A0A8H5D7P8"/>
<dbReference type="EMBL" id="JAACJO010000008">
    <property type="protein sequence ID" value="KAF5355099.1"/>
    <property type="molecule type" value="Genomic_DNA"/>
</dbReference>
<organism evidence="2 3">
    <name type="scientific">Leucocoprinus leucothites</name>
    <dbReference type="NCBI Taxonomy" id="201217"/>
    <lineage>
        <taxon>Eukaryota</taxon>
        <taxon>Fungi</taxon>
        <taxon>Dikarya</taxon>
        <taxon>Basidiomycota</taxon>
        <taxon>Agaricomycotina</taxon>
        <taxon>Agaricomycetes</taxon>
        <taxon>Agaricomycetidae</taxon>
        <taxon>Agaricales</taxon>
        <taxon>Agaricineae</taxon>
        <taxon>Agaricaceae</taxon>
        <taxon>Leucocoprinus</taxon>
    </lineage>
</organism>
<evidence type="ECO:0000256" key="1">
    <source>
        <dbReference type="SAM" id="Phobius"/>
    </source>
</evidence>